<reference evidence="2" key="1">
    <citation type="journal article" date="2023" name="Mol. Biol. Evol.">
        <title>Third-Generation Sequencing Reveals the Adaptive Role of the Epigenome in Three Deep-Sea Polychaetes.</title>
        <authorList>
            <person name="Perez M."/>
            <person name="Aroh O."/>
            <person name="Sun Y."/>
            <person name="Lan Y."/>
            <person name="Juniper S.K."/>
            <person name="Young C.R."/>
            <person name="Angers B."/>
            <person name="Qian P.Y."/>
        </authorList>
    </citation>
    <scope>NUCLEOTIDE SEQUENCE</scope>
    <source>
        <strain evidence="2">P08H-3</strain>
    </source>
</reference>
<name>A0AAD9JAP8_9ANNE</name>
<comment type="caution">
    <text evidence="2">The sequence shown here is derived from an EMBL/GenBank/DDBJ whole genome shotgun (WGS) entry which is preliminary data.</text>
</comment>
<keyword evidence="1" id="KW-0472">Membrane</keyword>
<dbReference type="AlphaFoldDB" id="A0AAD9JAP8"/>
<evidence type="ECO:0000313" key="2">
    <source>
        <dbReference type="EMBL" id="KAK2149312.1"/>
    </source>
</evidence>
<keyword evidence="1" id="KW-0812">Transmembrane</keyword>
<organism evidence="2 3">
    <name type="scientific">Paralvinella palmiformis</name>
    <dbReference type="NCBI Taxonomy" id="53620"/>
    <lineage>
        <taxon>Eukaryota</taxon>
        <taxon>Metazoa</taxon>
        <taxon>Spiralia</taxon>
        <taxon>Lophotrochozoa</taxon>
        <taxon>Annelida</taxon>
        <taxon>Polychaeta</taxon>
        <taxon>Sedentaria</taxon>
        <taxon>Canalipalpata</taxon>
        <taxon>Terebellida</taxon>
        <taxon>Terebelliformia</taxon>
        <taxon>Alvinellidae</taxon>
        <taxon>Paralvinella</taxon>
    </lineage>
</organism>
<proteinExistence type="predicted"/>
<evidence type="ECO:0000256" key="1">
    <source>
        <dbReference type="SAM" id="Phobius"/>
    </source>
</evidence>
<feature type="transmembrane region" description="Helical" evidence="1">
    <location>
        <begin position="12"/>
        <end position="32"/>
    </location>
</feature>
<keyword evidence="1" id="KW-1133">Transmembrane helix</keyword>
<protein>
    <submittedName>
        <fullName evidence="2">Uncharacterized protein</fullName>
    </submittedName>
</protein>
<accession>A0AAD9JAP8</accession>
<keyword evidence="3" id="KW-1185">Reference proteome</keyword>
<dbReference type="Proteomes" id="UP001208570">
    <property type="component" value="Unassembled WGS sequence"/>
</dbReference>
<dbReference type="EMBL" id="JAODUP010000456">
    <property type="protein sequence ID" value="KAK2149312.1"/>
    <property type="molecule type" value="Genomic_DNA"/>
</dbReference>
<sequence>MVGDTEYKILAVLAYLFIIFNMLITVSLVHSLRCVRSYLRDRCTTSQITTEHSFNSLDEGTKKAILSRRNAIATHETNSRHRSNNEI</sequence>
<gene>
    <name evidence="2" type="ORF">LSH36_455g03037</name>
</gene>
<evidence type="ECO:0000313" key="3">
    <source>
        <dbReference type="Proteomes" id="UP001208570"/>
    </source>
</evidence>